<evidence type="ECO:0000256" key="1">
    <source>
        <dbReference type="ARBA" id="ARBA00005350"/>
    </source>
</evidence>
<feature type="compositionally biased region" description="Gly residues" evidence="2">
    <location>
        <begin position="551"/>
        <end position="561"/>
    </location>
</feature>
<feature type="compositionally biased region" description="Polar residues" evidence="2">
    <location>
        <begin position="489"/>
        <end position="498"/>
    </location>
</feature>
<comment type="similarity">
    <text evidence="1">Belongs to the phospholipid scramblase family.</text>
</comment>
<feature type="region of interest" description="Disordered" evidence="2">
    <location>
        <begin position="27"/>
        <end position="92"/>
    </location>
</feature>
<dbReference type="GO" id="GO:0017128">
    <property type="term" value="F:phospholipid scramblase activity"/>
    <property type="evidence" value="ECO:0007669"/>
    <property type="project" value="InterPro"/>
</dbReference>
<feature type="compositionally biased region" description="Basic and acidic residues" evidence="2">
    <location>
        <begin position="82"/>
        <end position="92"/>
    </location>
</feature>
<dbReference type="OrthoDB" id="191150at2759"/>
<sequence length="561" mass="60408">MFLASRWSLRLPWILNRGLSARTNPLRLRSSLNKQPPPSPLPRRQQNPSAETREQPSKLEAVSENLSQSSDGENTLLTPVHIPEDPHGVLKETHPAMPMLDNSSIVIQRQLEMMNVLMGFEQANKYVIIDPHGNHIGFLAEQEHGLGGAFARQMFRTHRSFMTHVFDRSEREVLRFHRPFSLISSRIRVYDAVRDDFSTGHASSTALQGISTGSVINETSAQVSPIPIQEMRIIGAADQEWAPLRRKYNLFLARKFDQNKPNIRAPQLTSGELPLSTSKALQVAEGDPRQVDFSQFARVDEPFLSWDFTLLSEDGRLIGSVNRNFAGFAREIFTDTGVYALRMDAASLAAEPPHLISNAGAYAKDAMTESSPGMTLDQRAVMLATAVSIDFDYFSRHSSSTSMGWMPMWFPMGGGAADAGGAAGAGAVVGAGGAAETGAVGAGAGAARTGVEAAESAGVVSNAARGLGAGEGAMAGAGTMAGYEAMQRARNNQQQDDASSAAVDPYEAQQTPRQGRPNPQNQQDEVWGERTWGGNNNKNDSSPWGQEGGDEGQGGRGEGGS</sequence>
<dbReference type="PANTHER" id="PTHR23248">
    <property type="entry name" value="PHOSPHOLIPID SCRAMBLASE-RELATED"/>
    <property type="match status" value="1"/>
</dbReference>
<evidence type="ECO:0000313" key="3">
    <source>
        <dbReference type="EMBL" id="OCL09346.1"/>
    </source>
</evidence>
<dbReference type="InterPro" id="IPR005552">
    <property type="entry name" value="Scramblase"/>
</dbReference>
<dbReference type="Proteomes" id="UP000250140">
    <property type="component" value="Unassembled WGS sequence"/>
</dbReference>
<evidence type="ECO:0000313" key="4">
    <source>
        <dbReference type="Proteomes" id="UP000250140"/>
    </source>
</evidence>
<dbReference type="Pfam" id="PF03803">
    <property type="entry name" value="Scramblase"/>
    <property type="match status" value="2"/>
</dbReference>
<accession>A0A8E2F2H9</accession>
<reference evidence="3 4" key="1">
    <citation type="journal article" date="2016" name="Nat. Commun.">
        <title>Ectomycorrhizal ecology is imprinted in the genome of the dominant symbiotic fungus Cenococcum geophilum.</title>
        <authorList>
            <consortium name="DOE Joint Genome Institute"/>
            <person name="Peter M."/>
            <person name="Kohler A."/>
            <person name="Ohm R.A."/>
            <person name="Kuo A."/>
            <person name="Krutzmann J."/>
            <person name="Morin E."/>
            <person name="Arend M."/>
            <person name="Barry K.W."/>
            <person name="Binder M."/>
            <person name="Choi C."/>
            <person name="Clum A."/>
            <person name="Copeland A."/>
            <person name="Grisel N."/>
            <person name="Haridas S."/>
            <person name="Kipfer T."/>
            <person name="LaButti K."/>
            <person name="Lindquist E."/>
            <person name="Lipzen A."/>
            <person name="Maire R."/>
            <person name="Meier B."/>
            <person name="Mihaltcheva S."/>
            <person name="Molinier V."/>
            <person name="Murat C."/>
            <person name="Poggeler S."/>
            <person name="Quandt C.A."/>
            <person name="Sperisen C."/>
            <person name="Tritt A."/>
            <person name="Tisserant E."/>
            <person name="Crous P.W."/>
            <person name="Henrissat B."/>
            <person name="Nehls U."/>
            <person name="Egli S."/>
            <person name="Spatafora J.W."/>
            <person name="Grigoriev I.V."/>
            <person name="Martin F.M."/>
        </authorList>
    </citation>
    <scope>NUCLEOTIDE SEQUENCE [LARGE SCALE GENOMIC DNA]</scope>
    <source>
        <strain evidence="3 4">CBS 207.34</strain>
    </source>
</reference>
<feature type="region of interest" description="Disordered" evidence="2">
    <location>
        <begin position="488"/>
        <end position="561"/>
    </location>
</feature>
<name>A0A8E2F2H9_9PEZI</name>
<feature type="compositionally biased region" description="Polar residues" evidence="2">
    <location>
        <begin position="533"/>
        <end position="544"/>
    </location>
</feature>
<gene>
    <name evidence="3" type="ORF">AOQ84DRAFT_388217</name>
</gene>
<dbReference type="EMBL" id="KV749463">
    <property type="protein sequence ID" value="OCL09346.1"/>
    <property type="molecule type" value="Genomic_DNA"/>
</dbReference>
<organism evidence="3 4">
    <name type="scientific">Glonium stellatum</name>
    <dbReference type="NCBI Taxonomy" id="574774"/>
    <lineage>
        <taxon>Eukaryota</taxon>
        <taxon>Fungi</taxon>
        <taxon>Dikarya</taxon>
        <taxon>Ascomycota</taxon>
        <taxon>Pezizomycotina</taxon>
        <taxon>Dothideomycetes</taxon>
        <taxon>Pleosporomycetidae</taxon>
        <taxon>Gloniales</taxon>
        <taxon>Gloniaceae</taxon>
        <taxon>Glonium</taxon>
    </lineage>
</organism>
<dbReference type="PANTHER" id="PTHR23248:SF9">
    <property type="entry name" value="PHOSPHOLIPID SCRAMBLASE"/>
    <property type="match status" value="1"/>
</dbReference>
<feature type="compositionally biased region" description="Low complexity" evidence="2">
    <location>
        <begin position="509"/>
        <end position="523"/>
    </location>
</feature>
<protein>
    <submittedName>
        <fullName evidence="3">Scramblase-domain-containing protein</fullName>
    </submittedName>
</protein>
<proteinExistence type="inferred from homology"/>
<dbReference type="GO" id="GO:0005886">
    <property type="term" value="C:plasma membrane"/>
    <property type="evidence" value="ECO:0007669"/>
    <property type="project" value="TreeGrafter"/>
</dbReference>
<evidence type="ECO:0000256" key="2">
    <source>
        <dbReference type="SAM" id="MobiDB-lite"/>
    </source>
</evidence>
<feature type="compositionally biased region" description="Polar residues" evidence="2">
    <location>
        <begin position="64"/>
        <end position="77"/>
    </location>
</feature>
<dbReference type="AlphaFoldDB" id="A0A8E2F2H9"/>
<keyword evidence="4" id="KW-1185">Reference proteome</keyword>